<dbReference type="AlphaFoldDB" id="A0A9Q3EDV7"/>
<reference evidence="1" key="1">
    <citation type="submission" date="2021-03" db="EMBL/GenBank/DDBJ databases">
        <title>Draft genome sequence of rust myrtle Austropuccinia psidii MF-1, a brazilian biotype.</title>
        <authorList>
            <person name="Quecine M.C."/>
            <person name="Pachon D.M.R."/>
            <person name="Bonatelli M.L."/>
            <person name="Correr F.H."/>
            <person name="Franceschini L.M."/>
            <person name="Leite T.F."/>
            <person name="Margarido G.R.A."/>
            <person name="Almeida C.A."/>
            <person name="Ferrarezi J.A."/>
            <person name="Labate C.A."/>
        </authorList>
    </citation>
    <scope>NUCLEOTIDE SEQUENCE</scope>
    <source>
        <strain evidence="1">MF-1</strain>
    </source>
</reference>
<gene>
    <name evidence="1" type="ORF">O181_056771</name>
</gene>
<sequence length="116" mass="13327">MIFWKQEGEPQFEKVLHLFDLECPDLHQGPVALVHPIKNVEPNSNELGELCLFLISWELNPLEPAHRQCYIPTHSRHFRALCVCEPPSLGLRVPPCHPPCPSVNKLLAMETYEFMS</sequence>
<evidence type="ECO:0000313" key="2">
    <source>
        <dbReference type="Proteomes" id="UP000765509"/>
    </source>
</evidence>
<keyword evidence="2" id="KW-1185">Reference proteome</keyword>
<proteinExistence type="predicted"/>
<protein>
    <submittedName>
        <fullName evidence="1">Uncharacterized protein</fullName>
    </submittedName>
</protein>
<dbReference type="Proteomes" id="UP000765509">
    <property type="component" value="Unassembled WGS sequence"/>
</dbReference>
<accession>A0A9Q3EDV7</accession>
<name>A0A9Q3EDV7_9BASI</name>
<organism evidence="1 2">
    <name type="scientific">Austropuccinia psidii MF-1</name>
    <dbReference type="NCBI Taxonomy" id="1389203"/>
    <lineage>
        <taxon>Eukaryota</taxon>
        <taxon>Fungi</taxon>
        <taxon>Dikarya</taxon>
        <taxon>Basidiomycota</taxon>
        <taxon>Pucciniomycotina</taxon>
        <taxon>Pucciniomycetes</taxon>
        <taxon>Pucciniales</taxon>
        <taxon>Sphaerophragmiaceae</taxon>
        <taxon>Austropuccinia</taxon>
    </lineage>
</organism>
<comment type="caution">
    <text evidence="1">The sequence shown here is derived from an EMBL/GenBank/DDBJ whole genome shotgun (WGS) entry which is preliminary data.</text>
</comment>
<dbReference type="EMBL" id="AVOT02025650">
    <property type="protein sequence ID" value="MBW0517056.1"/>
    <property type="molecule type" value="Genomic_DNA"/>
</dbReference>
<evidence type="ECO:0000313" key="1">
    <source>
        <dbReference type="EMBL" id="MBW0517056.1"/>
    </source>
</evidence>